<dbReference type="InterPro" id="IPR032821">
    <property type="entry name" value="PKS_assoc"/>
</dbReference>
<dbReference type="OrthoDB" id="5334845at2759"/>
<dbReference type="Pfam" id="PF16197">
    <property type="entry name" value="KAsynt_C_assoc"/>
    <property type="match status" value="1"/>
</dbReference>
<evidence type="ECO:0000256" key="1">
    <source>
        <dbReference type="ARBA" id="ARBA00022679"/>
    </source>
</evidence>
<dbReference type="PANTHER" id="PTHR43775:SF22">
    <property type="entry name" value="SYNTHASE, PUTATIVE (JCVI)-RELATED"/>
    <property type="match status" value="1"/>
</dbReference>
<feature type="compositionally biased region" description="Low complexity" evidence="3">
    <location>
        <begin position="1"/>
        <end position="31"/>
    </location>
</feature>
<evidence type="ECO:0000259" key="4">
    <source>
        <dbReference type="PROSITE" id="PS52004"/>
    </source>
</evidence>
<dbReference type="PANTHER" id="PTHR43775">
    <property type="entry name" value="FATTY ACID SYNTHASE"/>
    <property type="match status" value="1"/>
</dbReference>
<name>A0A5N5CUG4_9PEZI</name>
<gene>
    <name evidence="5" type="primary">atX_1</name>
    <name evidence="5" type="ORF">DBV05_g12349</name>
</gene>
<feature type="region of interest" description="Disordered" evidence="3">
    <location>
        <begin position="1"/>
        <end position="34"/>
    </location>
</feature>
<evidence type="ECO:0000256" key="3">
    <source>
        <dbReference type="SAM" id="MobiDB-lite"/>
    </source>
</evidence>
<dbReference type="GO" id="GO:0006633">
    <property type="term" value="P:fatty acid biosynthetic process"/>
    <property type="evidence" value="ECO:0007669"/>
    <property type="project" value="InterPro"/>
</dbReference>
<evidence type="ECO:0000313" key="5">
    <source>
        <dbReference type="EMBL" id="KAB2568975.1"/>
    </source>
</evidence>
<proteinExistence type="predicted"/>
<dbReference type="Pfam" id="PF00109">
    <property type="entry name" value="ketoacyl-synt"/>
    <property type="match status" value="1"/>
</dbReference>
<dbReference type="InterPro" id="IPR050091">
    <property type="entry name" value="PKS_NRPS_Biosynth_Enz"/>
</dbReference>
<feature type="domain" description="Ketosynthase family 3 (KS3)" evidence="4">
    <location>
        <begin position="36"/>
        <end position="462"/>
    </location>
</feature>
<dbReference type="PROSITE" id="PS52004">
    <property type="entry name" value="KS3_2"/>
    <property type="match status" value="1"/>
</dbReference>
<dbReference type="InterPro" id="IPR014030">
    <property type="entry name" value="Ketoacyl_synth_N"/>
</dbReference>
<dbReference type="GO" id="GO:0004312">
    <property type="term" value="F:fatty acid synthase activity"/>
    <property type="evidence" value="ECO:0007669"/>
    <property type="project" value="TreeGrafter"/>
</dbReference>
<keyword evidence="2" id="KW-0511">Multifunctional enzyme</keyword>
<dbReference type="SUPFAM" id="SSF53901">
    <property type="entry name" value="Thiolase-like"/>
    <property type="match status" value="1"/>
</dbReference>
<dbReference type="GO" id="GO:0004315">
    <property type="term" value="F:3-oxoacyl-[acyl-carrier-protein] synthase activity"/>
    <property type="evidence" value="ECO:0007669"/>
    <property type="project" value="InterPro"/>
</dbReference>
<comment type="caution">
    <text evidence="5">The sequence shown here is derived from an EMBL/GenBank/DDBJ whole genome shotgun (WGS) entry which is preliminary data.</text>
</comment>
<keyword evidence="1" id="KW-0808">Transferase</keyword>
<dbReference type="SMART" id="SM00825">
    <property type="entry name" value="PKS_KS"/>
    <property type="match status" value="1"/>
</dbReference>
<dbReference type="InterPro" id="IPR020841">
    <property type="entry name" value="PKS_Beta-ketoAc_synthase_dom"/>
</dbReference>
<dbReference type="Proteomes" id="UP000325902">
    <property type="component" value="Unassembled WGS sequence"/>
</dbReference>
<dbReference type="PROSITE" id="PS00606">
    <property type="entry name" value="KS3_1"/>
    <property type="match status" value="1"/>
</dbReference>
<organism evidence="5 6">
    <name type="scientific">Lasiodiplodia theobromae</name>
    <dbReference type="NCBI Taxonomy" id="45133"/>
    <lineage>
        <taxon>Eukaryota</taxon>
        <taxon>Fungi</taxon>
        <taxon>Dikarya</taxon>
        <taxon>Ascomycota</taxon>
        <taxon>Pezizomycotina</taxon>
        <taxon>Dothideomycetes</taxon>
        <taxon>Dothideomycetes incertae sedis</taxon>
        <taxon>Botryosphaeriales</taxon>
        <taxon>Botryosphaeriaceae</taxon>
        <taxon>Lasiodiplodia</taxon>
    </lineage>
</organism>
<dbReference type="InterPro" id="IPR014031">
    <property type="entry name" value="Ketoacyl_synth_C"/>
</dbReference>
<evidence type="ECO:0000256" key="2">
    <source>
        <dbReference type="ARBA" id="ARBA00023268"/>
    </source>
</evidence>
<evidence type="ECO:0000313" key="6">
    <source>
        <dbReference type="Proteomes" id="UP000325902"/>
    </source>
</evidence>
<protein>
    <submittedName>
        <fullName evidence="5">6-methylsalicylic acid synthase</fullName>
    </submittedName>
</protein>
<dbReference type="GO" id="GO:0044550">
    <property type="term" value="P:secondary metabolite biosynthetic process"/>
    <property type="evidence" value="ECO:0007669"/>
    <property type="project" value="TreeGrafter"/>
</dbReference>
<dbReference type="InterPro" id="IPR018201">
    <property type="entry name" value="Ketoacyl_synth_AS"/>
</dbReference>
<feature type="non-terminal residue" evidence="5">
    <location>
        <position position="516"/>
    </location>
</feature>
<dbReference type="Gene3D" id="3.40.47.10">
    <property type="match status" value="1"/>
</dbReference>
<sequence>MANTSTSSNGAVPSSSNSSSFEVLSNPSSPSKSPAYEDVAIIGMACRTAGDNTTPEKLWQFLLDKKDASGEVPKKRWEPWYRRDVRNPKEIDKAINRGYFIENLENFDASFFGISPKEAEQMDPHQRLGLELSWEALENAGIDPKTLGGSDTAVYMGVDSDDYSRLLLEDIPNIEAWMGIGSTAHGIPNRISYHFDLMGPSSAVDAACASSLVAVHMGRQAIANGESQVAIVGGVNVLCSPALFVMLGKAGALSPDGVCLSFDDDAHGYARGEGGAVLVLKRLSDALADNDNVLAVLKGSALAQDGKTNGIMAPNAKAQELVARQALERSGVDPLSVGYIEAHATSTSLGDPTEVSAISAVYGKGRPVDAPAHIGSIKPNVGHLEAAAGAISLVKAVLAVNKGELAPQTRLQKLNTRVDWEKSGLKVVRERTKWTEPQGTPRRAAVCSYGYGGSVSHVVIEQAPANSNSSASIQEAASEPVTLVISAPQEKRLTSQATALADWLEGAGKDEDLKGI</sequence>
<keyword evidence="6" id="KW-1185">Reference proteome</keyword>
<dbReference type="Pfam" id="PF02801">
    <property type="entry name" value="Ketoacyl-synt_C"/>
    <property type="match status" value="1"/>
</dbReference>
<dbReference type="EMBL" id="VCHE01000244">
    <property type="protein sequence ID" value="KAB2568975.1"/>
    <property type="molecule type" value="Genomic_DNA"/>
</dbReference>
<reference evidence="5 6" key="1">
    <citation type="journal article" date="2019" name="Sci. Rep.">
        <title>A multi-omics analysis of the grapevine pathogen Lasiodiplodia theobromae reveals that temperature affects the expression of virulence- and pathogenicity-related genes.</title>
        <authorList>
            <person name="Felix C."/>
            <person name="Meneses R."/>
            <person name="Goncalves M.F.M."/>
            <person name="Tilleman L."/>
            <person name="Duarte A.S."/>
            <person name="Jorrin-Novo J.V."/>
            <person name="Van de Peer Y."/>
            <person name="Deforce D."/>
            <person name="Van Nieuwerburgh F."/>
            <person name="Esteves A.C."/>
            <person name="Alves A."/>
        </authorList>
    </citation>
    <scope>NUCLEOTIDE SEQUENCE [LARGE SCALE GENOMIC DNA]</scope>
    <source>
        <strain evidence="5 6">LA-SOL3</strain>
    </source>
</reference>
<dbReference type="FunFam" id="3.40.47.10:FF:000019">
    <property type="entry name" value="Polyketide synthase type I"/>
    <property type="match status" value="1"/>
</dbReference>
<accession>A0A5N5CUG4</accession>
<dbReference type="InterPro" id="IPR016039">
    <property type="entry name" value="Thiolase-like"/>
</dbReference>
<dbReference type="CDD" id="cd00833">
    <property type="entry name" value="PKS"/>
    <property type="match status" value="1"/>
</dbReference>
<dbReference type="AlphaFoldDB" id="A0A5N5CUG4"/>